<dbReference type="SUPFAM" id="SSF54534">
    <property type="entry name" value="FKBP-like"/>
    <property type="match status" value="2"/>
</dbReference>
<feature type="domain" description="PPIase FKBP-type" evidence="3">
    <location>
        <begin position="1"/>
        <end position="42"/>
    </location>
</feature>
<keyword evidence="2 4" id="KW-0413">Isomerase</keyword>
<dbReference type="PANTHER" id="PTHR46046">
    <property type="entry name" value="PEPTIDYLPROLYL ISOMERASE"/>
    <property type="match status" value="1"/>
</dbReference>
<dbReference type="PANTHER" id="PTHR46046:SF2">
    <property type="entry name" value="PEPTIDYL-PROLYL CIS-TRANS ISOMERASE FKBP9"/>
    <property type="match status" value="1"/>
</dbReference>
<evidence type="ECO:0000256" key="1">
    <source>
        <dbReference type="ARBA" id="ARBA00022737"/>
    </source>
</evidence>
<organism evidence="4 5">
    <name type="scientific">Goodea atripinnis</name>
    <dbReference type="NCBI Taxonomy" id="208336"/>
    <lineage>
        <taxon>Eukaryota</taxon>
        <taxon>Metazoa</taxon>
        <taxon>Chordata</taxon>
        <taxon>Craniata</taxon>
        <taxon>Vertebrata</taxon>
        <taxon>Euteleostomi</taxon>
        <taxon>Actinopterygii</taxon>
        <taxon>Neopterygii</taxon>
        <taxon>Teleostei</taxon>
        <taxon>Neoteleostei</taxon>
        <taxon>Acanthomorphata</taxon>
        <taxon>Ovalentaria</taxon>
        <taxon>Atherinomorphae</taxon>
        <taxon>Cyprinodontiformes</taxon>
        <taxon>Goodeidae</taxon>
        <taxon>Goodea</taxon>
    </lineage>
</organism>
<protein>
    <recommendedName>
        <fullName evidence="2">peptidylprolyl isomerase</fullName>
        <ecNumber evidence="2">5.2.1.8</ecNumber>
    </recommendedName>
</protein>
<dbReference type="Gene3D" id="3.10.50.40">
    <property type="match status" value="2"/>
</dbReference>
<dbReference type="Pfam" id="PF00254">
    <property type="entry name" value="FKBP_C"/>
    <property type="match status" value="2"/>
</dbReference>
<evidence type="ECO:0000259" key="3">
    <source>
        <dbReference type="PROSITE" id="PS50059"/>
    </source>
</evidence>
<proteinExistence type="predicted"/>
<evidence type="ECO:0000313" key="4">
    <source>
        <dbReference type="EMBL" id="MEQ2180228.1"/>
    </source>
</evidence>
<evidence type="ECO:0000256" key="2">
    <source>
        <dbReference type="PROSITE-ProRule" id="PRU00277"/>
    </source>
</evidence>
<dbReference type="EMBL" id="JAHRIO010067306">
    <property type="protein sequence ID" value="MEQ2180228.1"/>
    <property type="molecule type" value="Genomic_DNA"/>
</dbReference>
<reference evidence="4 5" key="1">
    <citation type="submission" date="2021-06" db="EMBL/GenBank/DDBJ databases">
        <authorList>
            <person name="Palmer J.M."/>
        </authorList>
    </citation>
    <scope>NUCLEOTIDE SEQUENCE [LARGE SCALE GENOMIC DNA]</scope>
    <source>
        <strain evidence="4 5">GA_2019</strain>
        <tissue evidence="4">Muscle</tissue>
    </source>
</reference>
<comment type="caution">
    <text evidence="4">The sequence shown here is derived from an EMBL/GenBank/DDBJ whole genome shotgun (WGS) entry which is preliminary data.</text>
</comment>
<dbReference type="Proteomes" id="UP001476798">
    <property type="component" value="Unassembled WGS sequence"/>
</dbReference>
<keyword evidence="2" id="KW-0697">Rotamase</keyword>
<evidence type="ECO:0000313" key="5">
    <source>
        <dbReference type="Proteomes" id="UP001476798"/>
    </source>
</evidence>
<sequence length="102" mass="11488">MDEGLIGVCIGERRTITIPPHLAYGEEGTAVLVFDVQMIDFHNPSDNTEVTVTYKPEECDKLTKKGDFIKYHYNGTLLDGTLIDSTYVNYIHQTVKYPNGFA</sequence>
<accession>A0ABV0P9S9</accession>
<comment type="catalytic activity">
    <reaction evidence="2">
        <text>[protein]-peptidylproline (omega=180) = [protein]-peptidylproline (omega=0)</text>
        <dbReference type="Rhea" id="RHEA:16237"/>
        <dbReference type="Rhea" id="RHEA-COMP:10747"/>
        <dbReference type="Rhea" id="RHEA-COMP:10748"/>
        <dbReference type="ChEBI" id="CHEBI:83833"/>
        <dbReference type="ChEBI" id="CHEBI:83834"/>
        <dbReference type="EC" id="5.2.1.8"/>
    </reaction>
</comment>
<dbReference type="GO" id="GO:0016853">
    <property type="term" value="F:isomerase activity"/>
    <property type="evidence" value="ECO:0007669"/>
    <property type="project" value="UniProtKB-KW"/>
</dbReference>
<gene>
    <name evidence="4" type="primary">FKBP9_2</name>
    <name evidence="4" type="ORF">GOODEAATRI_033722</name>
</gene>
<dbReference type="PROSITE" id="PS50059">
    <property type="entry name" value="FKBP_PPIASE"/>
    <property type="match status" value="1"/>
</dbReference>
<dbReference type="InterPro" id="IPR051989">
    <property type="entry name" value="FKBP-like_isomerase"/>
</dbReference>
<dbReference type="InterPro" id="IPR001179">
    <property type="entry name" value="PPIase_FKBP_dom"/>
</dbReference>
<keyword evidence="1" id="KW-0677">Repeat</keyword>
<name>A0ABV0P9S9_9TELE</name>
<dbReference type="InterPro" id="IPR046357">
    <property type="entry name" value="PPIase_dom_sf"/>
</dbReference>
<dbReference type="EC" id="5.2.1.8" evidence="2"/>
<keyword evidence="5" id="KW-1185">Reference proteome</keyword>